<gene>
    <name evidence="1" type="ORF">UFOPK1392_00294</name>
    <name evidence="2" type="ORF">UFOPK3733_01278</name>
</gene>
<dbReference type="SUPFAM" id="SSF74650">
    <property type="entry name" value="Galactose mutarotase-like"/>
    <property type="match status" value="1"/>
</dbReference>
<dbReference type="Gene3D" id="2.70.98.10">
    <property type="match status" value="1"/>
</dbReference>
<dbReference type="GO" id="GO:0016853">
    <property type="term" value="F:isomerase activity"/>
    <property type="evidence" value="ECO:0007669"/>
    <property type="project" value="InterPro"/>
</dbReference>
<dbReference type="EMBL" id="CAFBNC010000063">
    <property type="protein sequence ID" value="CAB4940773.1"/>
    <property type="molecule type" value="Genomic_DNA"/>
</dbReference>
<dbReference type="InterPro" id="IPR008183">
    <property type="entry name" value="Aldose_1/G6P_1-epimerase"/>
</dbReference>
<dbReference type="AlphaFoldDB" id="A0A6J7JBY3"/>
<dbReference type="Pfam" id="PF01263">
    <property type="entry name" value="Aldose_epim"/>
    <property type="match status" value="1"/>
</dbReference>
<dbReference type="InterPro" id="IPR014718">
    <property type="entry name" value="GH-type_carb-bd"/>
</dbReference>
<reference evidence="2" key="1">
    <citation type="submission" date="2020-05" db="EMBL/GenBank/DDBJ databases">
        <authorList>
            <person name="Chiriac C."/>
            <person name="Salcher M."/>
            <person name="Ghai R."/>
            <person name="Kavagutti S V."/>
        </authorList>
    </citation>
    <scope>NUCLEOTIDE SEQUENCE</scope>
</reference>
<dbReference type="CDD" id="cd01081">
    <property type="entry name" value="Aldose_epim"/>
    <property type="match status" value="1"/>
</dbReference>
<dbReference type="GO" id="GO:0005975">
    <property type="term" value="P:carbohydrate metabolic process"/>
    <property type="evidence" value="ECO:0007669"/>
    <property type="project" value="InterPro"/>
</dbReference>
<dbReference type="GO" id="GO:0030246">
    <property type="term" value="F:carbohydrate binding"/>
    <property type="evidence" value="ECO:0007669"/>
    <property type="project" value="InterPro"/>
</dbReference>
<organism evidence="2">
    <name type="scientific">freshwater metagenome</name>
    <dbReference type="NCBI Taxonomy" id="449393"/>
    <lineage>
        <taxon>unclassified sequences</taxon>
        <taxon>metagenomes</taxon>
        <taxon>ecological metagenomes</taxon>
    </lineage>
</organism>
<evidence type="ECO:0000313" key="1">
    <source>
        <dbReference type="EMBL" id="CAB4322559.1"/>
    </source>
</evidence>
<dbReference type="InterPro" id="IPR011013">
    <property type="entry name" value="Gal_mutarotase_sf_dom"/>
</dbReference>
<protein>
    <submittedName>
        <fullName evidence="2">Unannotated protein</fullName>
    </submittedName>
</protein>
<dbReference type="EMBL" id="CAEMXZ010000007">
    <property type="protein sequence ID" value="CAB4322559.1"/>
    <property type="molecule type" value="Genomic_DNA"/>
</dbReference>
<name>A0A6J7JBY3_9ZZZZ</name>
<sequence length="305" mass="32666">MPASGENHVVTLRVGDTALDVRPEIGLVCSSLTVAGREYLRFRSVEAVRDGHTSGIPLLAPWANRLRGPDYVVDGVEVGVVGAPGVHVDDAGLPIHGTMVGRSGWVVDAPVTTSTSARMSARFDASECVEVMASFPFPHSLGVEYLLEPGRLTVITTLTATGSFSVPVSFGWHPYFTLPGSTRSDWTLELPDRHHLELDEFHLPTGRENFEPAESISLTGTAFDDGYRLGDDRSMALTDGIDRIEVSFDDTYSFAQVYAPVASNLVALEPMTAATDALSCGRTPIVEPGGCLPATFTISISREGN</sequence>
<accession>A0A6J7JBY3</accession>
<evidence type="ECO:0000313" key="2">
    <source>
        <dbReference type="EMBL" id="CAB4940773.1"/>
    </source>
</evidence>
<proteinExistence type="predicted"/>